<gene>
    <name evidence="1" type="ORF">JHL16_34320</name>
</gene>
<dbReference type="Proteomes" id="UP000616151">
    <property type="component" value="Unassembled WGS sequence"/>
</dbReference>
<dbReference type="EMBL" id="JAENHL010000008">
    <property type="protein sequence ID" value="MBK1871492.1"/>
    <property type="molecule type" value="Genomic_DNA"/>
</dbReference>
<evidence type="ECO:0000313" key="1">
    <source>
        <dbReference type="EMBL" id="MBK1871492.1"/>
    </source>
</evidence>
<organism evidence="1 2">
    <name type="scientific">Taklimakanibacter albus</name>
    <dbReference type="NCBI Taxonomy" id="2800327"/>
    <lineage>
        <taxon>Bacteria</taxon>
        <taxon>Pseudomonadati</taxon>
        <taxon>Pseudomonadota</taxon>
        <taxon>Alphaproteobacteria</taxon>
        <taxon>Hyphomicrobiales</taxon>
        <taxon>Aestuariivirgaceae</taxon>
        <taxon>Taklimakanibacter</taxon>
    </lineage>
</organism>
<keyword evidence="2" id="KW-1185">Reference proteome</keyword>
<evidence type="ECO:0000313" key="2">
    <source>
        <dbReference type="Proteomes" id="UP000616151"/>
    </source>
</evidence>
<protein>
    <submittedName>
        <fullName evidence="1">Uncharacterized protein</fullName>
    </submittedName>
</protein>
<reference evidence="1" key="1">
    <citation type="submission" date="2021-01" db="EMBL/GenBank/DDBJ databases">
        <authorList>
            <person name="Sun Q."/>
        </authorList>
    </citation>
    <scope>NUCLEOTIDE SEQUENCE</scope>
    <source>
        <strain evidence="1">YIM B02566</strain>
    </source>
</reference>
<accession>A0ACC5RFR7</accession>
<proteinExistence type="predicted"/>
<sequence>MLNRRGLLKLSGAAALVTPFAGFAAREVQAQGAPLFKFGIVADPQYAPFPPGA</sequence>
<comment type="caution">
    <text evidence="1">The sequence shown here is derived from an EMBL/GenBank/DDBJ whole genome shotgun (WGS) entry which is preliminary data.</text>
</comment>
<name>A0ACC5RFR7_9HYPH</name>